<evidence type="ECO:0000313" key="5">
    <source>
        <dbReference type="Proteomes" id="UP001314635"/>
    </source>
</evidence>
<dbReference type="Pfam" id="PF07228">
    <property type="entry name" value="SpoIIE"/>
    <property type="match status" value="1"/>
</dbReference>
<dbReference type="PANTHER" id="PTHR43156:SF2">
    <property type="entry name" value="STAGE II SPORULATION PROTEIN E"/>
    <property type="match status" value="1"/>
</dbReference>
<dbReference type="InterPro" id="IPR001789">
    <property type="entry name" value="Sig_transdc_resp-reg_receiver"/>
</dbReference>
<feature type="domain" description="Response regulatory" evidence="3">
    <location>
        <begin position="25"/>
        <end position="142"/>
    </location>
</feature>
<name>A0ABS5G2X9_9BRAD</name>
<keyword evidence="1" id="KW-0378">Hydrolase</keyword>
<evidence type="ECO:0000256" key="2">
    <source>
        <dbReference type="PROSITE-ProRule" id="PRU00169"/>
    </source>
</evidence>
<dbReference type="InterPro" id="IPR001932">
    <property type="entry name" value="PPM-type_phosphatase-like_dom"/>
</dbReference>
<dbReference type="InterPro" id="IPR036457">
    <property type="entry name" value="PPM-type-like_dom_sf"/>
</dbReference>
<comment type="caution">
    <text evidence="4">The sequence shown here is derived from an EMBL/GenBank/DDBJ whole genome shotgun (WGS) entry which is preliminary data.</text>
</comment>
<dbReference type="PANTHER" id="PTHR43156">
    <property type="entry name" value="STAGE II SPORULATION PROTEIN E-RELATED"/>
    <property type="match status" value="1"/>
</dbReference>
<dbReference type="Gene3D" id="3.60.40.10">
    <property type="entry name" value="PPM-type phosphatase domain"/>
    <property type="match status" value="1"/>
</dbReference>
<gene>
    <name evidence="4" type="ORF">JQ619_07620</name>
</gene>
<dbReference type="InterPro" id="IPR052016">
    <property type="entry name" value="Bact_Sigma-Reg"/>
</dbReference>
<evidence type="ECO:0000256" key="1">
    <source>
        <dbReference type="ARBA" id="ARBA00022801"/>
    </source>
</evidence>
<reference evidence="5" key="1">
    <citation type="journal article" date="2021" name="ISME J.">
        <title>Evolutionary origin and ecological implication of a unique nif island in free-living Bradyrhizobium lineages.</title>
        <authorList>
            <person name="Tao J."/>
        </authorList>
    </citation>
    <scope>NUCLEOTIDE SEQUENCE [LARGE SCALE GENOMIC DNA]</scope>
    <source>
        <strain evidence="5">SZCCT0094</strain>
    </source>
</reference>
<sequence length="434" mass="47086">MPLSAQGGEVTSEDRILSDDVTGAKILIADDDPLCRQLVAGVLRQQKFTRLEFADGGRSALEQVRSFRPDLILLDMQMPDLNGLDVCGQLRADPDFADVPILLQTATVDRKKMGELFCGGASDFLSKPVNPSELIARVVAHIERWNSLRELRFYRERISRELEAARRMQFELLPEPAALQEAAHALGLRIASYNRPSSELGGDLWGVLPIDDGSFGIFLADFTGHGVNAALNTFRLHALIHEYKELHGDPGALVSMLNERLVRLLRIGQFATFLYVVVDHQKGEIRFASAGAPPAILVQGTAARARLCDTSSLPLGIERGVQYLTSKRRFPAGSLLLLFSDGLPEFPNAKGRRIGDKGLVTALNACPAGLTPKEVIDQLCAAAGITATSPLPDDTTIVCLDRRIAPPATPCDDGRAVRTPAAKQVPTNLSNGAR</sequence>
<dbReference type="SMART" id="SM00331">
    <property type="entry name" value="PP2C_SIG"/>
    <property type="match status" value="1"/>
</dbReference>
<dbReference type="EMBL" id="JAFCLK010000006">
    <property type="protein sequence ID" value="MBR1135629.1"/>
    <property type="molecule type" value="Genomic_DNA"/>
</dbReference>
<dbReference type="PROSITE" id="PS50110">
    <property type="entry name" value="RESPONSE_REGULATORY"/>
    <property type="match status" value="1"/>
</dbReference>
<feature type="modified residue" description="4-aspartylphosphate" evidence="2">
    <location>
        <position position="75"/>
    </location>
</feature>
<accession>A0ABS5G2X9</accession>
<evidence type="ECO:0000313" key="4">
    <source>
        <dbReference type="EMBL" id="MBR1135629.1"/>
    </source>
</evidence>
<dbReference type="RefSeq" id="WP_172235528.1">
    <property type="nucleotide sequence ID" value="NZ_JABFDP010000002.1"/>
</dbReference>
<dbReference type="SUPFAM" id="SSF81606">
    <property type="entry name" value="PP2C-like"/>
    <property type="match status" value="1"/>
</dbReference>
<proteinExistence type="predicted"/>
<dbReference type="Gene3D" id="3.40.50.2300">
    <property type="match status" value="1"/>
</dbReference>
<dbReference type="Proteomes" id="UP001314635">
    <property type="component" value="Unassembled WGS sequence"/>
</dbReference>
<dbReference type="Pfam" id="PF00072">
    <property type="entry name" value="Response_reg"/>
    <property type="match status" value="1"/>
</dbReference>
<keyword evidence="2" id="KW-0597">Phosphoprotein</keyword>
<dbReference type="InterPro" id="IPR011006">
    <property type="entry name" value="CheY-like_superfamily"/>
</dbReference>
<organism evidence="4 5">
    <name type="scientific">Bradyrhizobium denitrificans</name>
    <dbReference type="NCBI Taxonomy" id="2734912"/>
    <lineage>
        <taxon>Bacteria</taxon>
        <taxon>Pseudomonadati</taxon>
        <taxon>Pseudomonadota</taxon>
        <taxon>Alphaproteobacteria</taxon>
        <taxon>Hyphomicrobiales</taxon>
        <taxon>Nitrobacteraceae</taxon>
        <taxon>Bradyrhizobium</taxon>
    </lineage>
</organism>
<dbReference type="SUPFAM" id="SSF52172">
    <property type="entry name" value="CheY-like"/>
    <property type="match status" value="1"/>
</dbReference>
<evidence type="ECO:0000259" key="3">
    <source>
        <dbReference type="PROSITE" id="PS50110"/>
    </source>
</evidence>
<dbReference type="SMART" id="SM00448">
    <property type="entry name" value="REC"/>
    <property type="match status" value="1"/>
</dbReference>
<keyword evidence="5" id="KW-1185">Reference proteome</keyword>
<protein>
    <submittedName>
        <fullName evidence="4">Fused response regulator/phosphatase</fullName>
    </submittedName>
</protein>